<sequence length="156" mass="17993">MEAVRAEIRHLDGIVQRLQPRIAYMEEWQKWYCGQGLHYQKATQYCAGQAALMSQEIINIGQYRERIAKECRDAAKKRCEAQVFGNGVEKRGCGANKAEPFEWQMEKVDRAVSSYRVRETARRTNWVAEREGLPVELREKWGRKSGASSRGAVSRL</sequence>
<gene>
    <name evidence="1" type="ORF">B0H67DRAFT_551349</name>
</gene>
<evidence type="ECO:0000313" key="1">
    <source>
        <dbReference type="EMBL" id="KAK0725901.1"/>
    </source>
</evidence>
<keyword evidence="2" id="KW-1185">Reference proteome</keyword>
<comment type="caution">
    <text evidence="1">The sequence shown here is derived from an EMBL/GenBank/DDBJ whole genome shotgun (WGS) entry which is preliminary data.</text>
</comment>
<evidence type="ECO:0000313" key="2">
    <source>
        <dbReference type="Proteomes" id="UP001172102"/>
    </source>
</evidence>
<reference evidence="1" key="1">
    <citation type="submission" date="2023-06" db="EMBL/GenBank/DDBJ databases">
        <title>Genome-scale phylogeny and comparative genomics of the fungal order Sordariales.</title>
        <authorList>
            <consortium name="Lawrence Berkeley National Laboratory"/>
            <person name="Hensen N."/>
            <person name="Bonometti L."/>
            <person name="Westerberg I."/>
            <person name="Brannstrom I.O."/>
            <person name="Guillou S."/>
            <person name="Cros-Aarteil S."/>
            <person name="Calhoun S."/>
            <person name="Haridas S."/>
            <person name="Kuo A."/>
            <person name="Mondo S."/>
            <person name="Pangilinan J."/>
            <person name="Riley R."/>
            <person name="Labutti K."/>
            <person name="Andreopoulos B."/>
            <person name="Lipzen A."/>
            <person name="Chen C."/>
            <person name="Yanf M."/>
            <person name="Daum C."/>
            <person name="Ng V."/>
            <person name="Clum A."/>
            <person name="Steindorff A."/>
            <person name="Ohm R."/>
            <person name="Martin F."/>
            <person name="Silar P."/>
            <person name="Natvig D."/>
            <person name="Lalanne C."/>
            <person name="Gautier V."/>
            <person name="Ament-Velasquez S.L."/>
            <person name="Kruys A."/>
            <person name="Hutchinson M.I."/>
            <person name="Powell A.J."/>
            <person name="Barry K."/>
            <person name="Miller A.N."/>
            <person name="Grigoriev I.V."/>
            <person name="Debuchy R."/>
            <person name="Gladieux P."/>
            <person name="Thoren M.H."/>
            <person name="Johannesson H."/>
        </authorList>
    </citation>
    <scope>NUCLEOTIDE SEQUENCE</scope>
    <source>
        <strain evidence="1">SMH4607-1</strain>
    </source>
</reference>
<proteinExistence type="predicted"/>
<dbReference type="Proteomes" id="UP001172102">
    <property type="component" value="Unassembled WGS sequence"/>
</dbReference>
<accession>A0AA40E6K8</accession>
<name>A0AA40E6K8_9PEZI</name>
<organism evidence="1 2">
    <name type="scientific">Lasiosphaeris hirsuta</name>
    <dbReference type="NCBI Taxonomy" id="260670"/>
    <lineage>
        <taxon>Eukaryota</taxon>
        <taxon>Fungi</taxon>
        <taxon>Dikarya</taxon>
        <taxon>Ascomycota</taxon>
        <taxon>Pezizomycotina</taxon>
        <taxon>Sordariomycetes</taxon>
        <taxon>Sordariomycetidae</taxon>
        <taxon>Sordariales</taxon>
        <taxon>Lasiosphaeriaceae</taxon>
        <taxon>Lasiosphaeris</taxon>
    </lineage>
</organism>
<dbReference type="AlphaFoldDB" id="A0AA40E6K8"/>
<dbReference type="EMBL" id="JAUKUA010000002">
    <property type="protein sequence ID" value="KAK0725901.1"/>
    <property type="molecule type" value="Genomic_DNA"/>
</dbReference>
<protein>
    <submittedName>
        <fullName evidence="1">Uncharacterized protein</fullName>
    </submittedName>
</protein>